<feature type="compositionally biased region" description="Low complexity" evidence="1">
    <location>
        <begin position="240"/>
        <end position="255"/>
    </location>
</feature>
<dbReference type="Proteomes" id="UP000037136">
    <property type="component" value="Unassembled WGS sequence"/>
</dbReference>
<dbReference type="PANTHER" id="PTHR38117:SF2">
    <property type="entry name" value="NACHT AND WD40 DOMAIN PROTEIN"/>
    <property type="match status" value="1"/>
</dbReference>
<comment type="caution">
    <text evidence="3">The sequence shown here is derived from an EMBL/GenBank/DDBJ whole genome shotgun (WGS) entry which is preliminary data.</text>
</comment>
<feature type="compositionally biased region" description="Polar residues" evidence="1">
    <location>
        <begin position="265"/>
        <end position="284"/>
    </location>
</feature>
<dbReference type="PANTHER" id="PTHR38117">
    <property type="entry name" value="NACHT AND WD40 DOMAIN PROTEIN"/>
    <property type="match status" value="1"/>
</dbReference>
<dbReference type="InterPro" id="IPR055481">
    <property type="entry name" value="DUF7053"/>
</dbReference>
<evidence type="ECO:0000256" key="1">
    <source>
        <dbReference type="SAM" id="MobiDB-lite"/>
    </source>
</evidence>
<organism evidence="3 4">
    <name type="scientific">Ophiocordyceps unilateralis</name>
    <name type="common">Zombie-ant fungus</name>
    <name type="synonym">Torrubia unilateralis</name>
    <dbReference type="NCBI Taxonomy" id="268505"/>
    <lineage>
        <taxon>Eukaryota</taxon>
        <taxon>Fungi</taxon>
        <taxon>Dikarya</taxon>
        <taxon>Ascomycota</taxon>
        <taxon>Pezizomycotina</taxon>
        <taxon>Sordariomycetes</taxon>
        <taxon>Hypocreomycetidae</taxon>
        <taxon>Hypocreales</taxon>
        <taxon>Ophiocordycipitaceae</taxon>
        <taxon>Ophiocordyceps</taxon>
    </lineage>
</organism>
<evidence type="ECO:0000259" key="2">
    <source>
        <dbReference type="Pfam" id="PF23155"/>
    </source>
</evidence>
<dbReference type="Pfam" id="PF23155">
    <property type="entry name" value="DUF7053"/>
    <property type="match status" value="1"/>
</dbReference>
<reference evidence="3 4" key="2">
    <citation type="journal article" date="2017" name="Sci. Rep.">
        <title>Ant-infecting Ophiocordyceps genomes reveal a high diversity of potential behavioral manipulation genes and a possible major role for enterotoxins.</title>
        <authorList>
            <person name="de Bekker C."/>
            <person name="Ohm R.A."/>
            <person name="Evans H.C."/>
            <person name="Brachmann A."/>
            <person name="Hughes D.P."/>
        </authorList>
    </citation>
    <scope>NUCLEOTIDE SEQUENCE [LARGE SCALE GENOMIC DNA]</scope>
    <source>
        <strain evidence="3 4">SC16a</strain>
    </source>
</reference>
<evidence type="ECO:0000313" key="4">
    <source>
        <dbReference type="Proteomes" id="UP000037136"/>
    </source>
</evidence>
<keyword evidence="4" id="KW-1185">Reference proteome</keyword>
<accession>A0A2A9P8T7</accession>
<dbReference type="EMBL" id="LAZP02000351">
    <property type="protein sequence ID" value="PFH57915.1"/>
    <property type="molecule type" value="Genomic_DNA"/>
</dbReference>
<dbReference type="STRING" id="268505.A0A2A9P8T7"/>
<dbReference type="OrthoDB" id="5078320at2759"/>
<proteinExistence type="predicted"/>
<sequence length="318" mass="34879">MVLRRRVAYTVVTPIPGFIPRQLALDILHAHSEVITLNPLVLSHRPVPAPRTATTDEYYSTWYEIVERIQYLPGVGGTISFVGCFHDMPWGLQTHVYAPMGIDLRNSYRIAGNQPGIEPPDARRELGLDAPADGLYLREDIEISCNFALTSFVRAQLKAASREMIQRFIKKAELLDAGLLQAMMDRGRLQTINPNDRSRRLPHSSLLPSPPLPSPTSPAHNSVYKRLPPTPAVVELPADSCHPSSPGYRSSSAPSTIPDEEDTRWSQSHLSPSLSGTRRTSVGSVLSAGGPSSPGFPRQTFTAELAAPDETKEMAGKK</sequence>
<name>A0A2A9P8T7_OPHUN</name>
<dbReference type="AlphaFoldDB" id="A0A2A9P8T7"/>
<gene>
    <name evidence="3" type="ORF">XA68_14421</name>
</gene>
<feature type="domain" description="DUF7053" evidence="2">
    <location>
        <begin position="5"/>
        <end position="173"/>
    </location>
</feature>
<feature type="region of interest" description="Disordered" evidence="1">
    <location>
        <begin position="192"/>
        <end position="318"/>
    </location>
</feature>
<evidence type="ECO:0000313" key="3">
    <source>
        <dbReference type="EMBL" id="PFH57915.1"/>
    </source>
</evidence>
<feature type="compositionally biased region" description="Basic and acidic residues" evidence="1">
    <location>
        <begin position="309"/>
        <end position="318"/>
    </location>
</feature>
<protein>
    <recommendedName>
        <fullName evidence="2">DUF7053 domain-containing protein</fullName>
    </recommendedName>
</protein>
<reference evidence="3 4" key="1">
    <citation type="journal article" date="2015" name="BMC Genomics">
        <title>Gene expression during zombie ant biting behavior reflects the complexity underlying fungal parasitic behavioral manipulation.</title>
        <authorList>
            <person name="de Bekker C."/>
            <person name="Ohm R.A."/>
            <person name="Loreto R.G."/>
            <person name="Sebastian A."/>
            <person name="Albert I."/>
            <person name="Merrow M."/>
            <person name="Brachmann A."/>
            <person name="Hughes D.P."/>
        </authorList>
    </citation>
    <scope>NUCLEOTIDE SEQUENCE [LARGE SCALE GENOMIC DNA]</scope>
    <source>
        <strain evidence="3 4">SC16a</strain>
    </source>
</reference>